<sequence>MDSSSSLENLIKEYIAKNDARVQSHDATLRSLENQIGQIANALNVRPQGSLPSNTEDPRREGKEHCKAILLRNGREIERREKPKAMQNEPTSIQEQDEQHQQEEILFEKKCSPKMINEDDSAVSDEDEEASENQVSWMESRHTAVRGGKHVESLELLVRAFKSHKPSVDKPPVLEPKPLPTHLRDSGSRKKKKKKKTGFTGHRLHFGAFLRKIGGAICPKLLRECCSFAAAKSGRIEGAICIKLLSPTHCPATPITFRSTTPPTHSPSCPVTASRPTAQPLLTPSPHRFCQLTSPAQNQSTQTASPLPFPLPFAVYSSSDFSINFVREDP</sequence>
<dbReference type="Proteomes" id="UP001187192">
    <property type="component" value="Unassembled WGS sequence"/>
</dbReference>
<feature type="compositionally biased region" description="Basic and acidic residues" evidence="1">
    <location>
        <begin position="97"/>
        <end position="111"/>
    </location>
</feature>
<accession>A0AA87YSP1</accession>
<name>A0AA87YSP1_FICCA</name>
<evidence type="ECO:0000313" key="2">
    <source>
        <dbReference type="EMBL" id="GMN22559.1"/>
    </source>
</evidence>
<organism evidence="2 3">
    <name type="scientific">Ficus carica</name>
    <name type="common">Common fig</name>
    <dbReference type="NCBI Taxonomy" id="3494"/>
    <lineage>
        <taxon>Eukaryota</taxon>
        <taxon>Viridiplantae</taxon>
        <taxon>Streptophyta</taxon>
        <taxon>Embryophyta</taxon>
        <taxon>Tracheophyta</taxon>
        <taxon>Spermatophyta</taxon>
        <taxon>Magnoliopsida</taxon>
        <taxon>eudicotyledons</taxon>
        <taxon>Gunneridae</taxon>
        <taxon>Pentapetalae</taxon>
        <taxon>rosids</taxon>
        <taxon>fabids</taxon>
        <taxon>Rosales</taxon>
        <taxon>Moraceae</taxon>
        <taxon>Ficeae</taxon>
        <taxon>Ficus</taxon>
    </lineage>
</organism>
<protein>
    <submittedName>
        <fullName evidence="2">Uncharacterized protein</fullName>
    </submittedName>
</protein>
<proteinExistence type="predicted"/>
<feature type="compositionally biased region" description="Acidic residues" evidence="1">
    <location>
        <begin position="118"/>
        <end position="131"/>
    </location>
</feature>
<feature type="compositionally biased region" description="Basic residues" evidence="1">
    <location>
        <begin position="189"/>
        <end position="198"/>
    </location>
</feature>
<dbReference type="EMBL" id="BTGU01006709">
    <property type="protein sequence ID" value="GMN22559.1"/>
    <property type="molecule type" value="Genomic_DNA"/>
</dbReference>
<gene>
    <name evidence="2" type="ORF">TIFTF001_048999</name>
</gene>
<feature type="region of interest" description="Disordered" evidence="1">
    <location>
        <begin position="45"/>
        <end position="131"/>
    </location>
</feature>
<keyword evidence="3" id="KW-1185">Reference proteome</keyword>
<evidence type="ECO:0000313" key="3">
    <source>
        <dbReference type="Proteomes" id="UP001187192"/>
    </source>
</evidence>
<comment type="caution">
    <text evidence="2">The sequence shown here is derived from an EMBL/GenBank/DDBJ whole genome shotgun (WGS) entry which is preliminary data.</text>
</comment>
<reference evidence="2" key="1">
    <citation type="submission" date="2023-07" db="EMBL/GenBank/DDBJ databases">
        <title>draft genome sequence of fig (Ficus carica).</title>
        <authorList>
            <person name="Takahashi T."/>
            <person name="Nishimura K."/>
        </authorList>
    </citation>
    <scope>NUCLEOTIDE SEQUENCE</scope>
</reference>
<evidence type="ECO:0000256" key="1">
    <source>
        <dbReference type="SAM" id="MobiDB-lite"/>
    </source>
</evidence>
<dbReference type="AlphaFoldDB" id="A0AA87YSP1"/>
<feature type="compositionally biased region" description="Basic and acidic residues" evidence="1">
    <location>
        <begin position="56"/>
        <end position="84"/>
    </location>
</feature>
<feature type="region of interest" description="Disordered" evidence="1">
    <location>
        <begin position="165"/>
        <end position="198"/>
    </location>
</feature>